<dbReference type="EMBL" id="LRPX01000008">
    <property type="protein sequence ID" value="KXA16576.1"/>
    <property type="molecule type" value="Genomic_DNA"/>
</dbReference>
<dbReference type="Proteomes" id="UP000070617">
    <property type="component" value="Unassembled WGS sequence"/>
</dbReference>
<name>A0A133NJV5_9FUSO</name>
<reference evidence="4" key="1">
    <citation type="submission" date="2016-01" db="EMBL/GenBank/DDBJ databases">
        <authorList>
            <person name="Mitreva M."/>
            <person name="Pepin K.H."/>
            <person name="Mihindukulasuriya K.A."/>
            <person name="Fulton R."/>
            <person name="Fronick C."/>
            <person name="O'Laughlin M."/>
            <person name="Miner T."/>
            <person name="Herter B."/>
            <person name="Rosa B.A."/>
            <person name="Cordes M."/>
            <person name="Tomlinson C."/>
            <person name="Wollam A."/>
            <person name="Palsikar V.B."/>
            <person name="Mardis E.R."/>
            <person name="Wilson R.K."/>
        </authorList>
    </citation>
    <scope>NUCLEOTIDE SEQUENCE [LARGE SCALE GENOMIC DNA]</scope>
    <source>
        <strain evidence="4">CMW8396</strain>
    </source>
</reference>
<dbReference type="SMART" id="SM00563">
    <property type="entry name" value="PlsC"/>
    <property type="match status" value="1"/>
</dbReference>
<evidence type="ECO:0000313" key="4">
    <source>
        <dbReference type="Proteomes" id="UP000070617"/>
    </source>
</evidence>
<feature type="domain" description="Carrier" evidence="2">
    <location>
        <begin position="534"/>
        <end position="610"/>
    </location>
</feature>
<dbReference type="GO" id="GO:0016020">
    <property type="term" value="C:membrane"/>
    <property type="evidence" value="ECO:0007669"/>
    <property type="project" value="TreeGrafter"/>
</dbReference>
<dbReference type="CDD" id="cd07989">
    <property type="entry name" value="LPLAT_AGPAT-like"/>
    <property type="match status" value="1"/>
</dbReference>
<dbReference type="InterPro" id="IPR042099">
    <property type="entry name" value="ANL_N_sf"/>
</dbReference>
<dbReference type="Gene3D" id="1.10.1200.10">
    <property type="entry name" value="ACP-like"/>
    <property type="match status" value="1"/>
</dbReference>
<dbReference type="STRING" id="134605.HMPREF3206_00344"/>
<dbReference type="PATRIC" id="fig|134605.3.peg.345"/>
<evidence type="ECO:0000256" key="1">
    <source>
        <dbReference type="ARBA" id="ARBA00024484"/>
    </source>
</evidence>
<dbReference type="Pfam" id="PF01553">
    <property type="entry name" value="Acyltransferase"/>
    <property type="match status" value="1"/>
</dbReference>
<evidence type="ECO:0000259" key="2">
    <source>
        <dbReference type="PROSITE" id="PS50075"/>
    </source>
</evidence>
<organism evidence="3 4">
    <name type="scientific">Fusobacterium equinum</name>
    <dbReference type="NCBI Taxonomy" id="134605"/>
    <lineage>
        <taxon>Bacteria</taxon>
        <taxon>Fusobacteriati</taxon>
        <taxon>Fusobacteriota</taxon>
        <taxon>Fusobacteriia</taxon>
        <taxon>Fusobacteriales</taxon>
        <taxon>Fusobacteriaceae</taxon>
        <taxon>Fusobacterium</taxon>
    </lineage>
</organism>
<dbReference type="AlphaFoldDB" id="A0A133NJV5"/>
<dbReference type="SUPFAM" id="SSF47336">
    <property type="entry name" value="ACP-like"/>
    <property type="match status" value="1"/>
</dbReference>
<dbReference type="PROSITE" id="PS00455">
    <property type="entry name" value="AMP_BINDING"/>
    <property type="match status" value="1"/>
</dbReference>
<dbReference type="Pfam" id="PF00550">
    <property type="entry name" value="PP-binding"/>
    <property type="match status" value="1"/>
</dbReference>
<accession>A0A133NJV5</accession>
<dbReference type="Gene3D" id="3.40.50.12780">
    <property type="entry name" value="N-terminal domain of ligase-like"/>
    <property type="match status" value="1"/>
</dbReference>
<dbReference type="InterPro" id="IPR002123">
    <property type="entry name" value="Plipid/glycerol_acylTrfase"/>
</dbReference>
<dbReference type="InterPro" id="IPR000873">
    <property type="entry name" value="AMP-dep_synth/lig_dom"/>
</dbReference>
<keyword evidence="4" id="KW-1185">Reference proteome</keyword>
<dbReference type="SUPFAM" id="SSF56801">
    <property type="entry name" value="Acetyl-CoA synthetase-like"/>
    <property type="match status" value="1"/>
</dbReference>
<comment type="caution">
    <text evidence="3">The sequence shown here is derived from an EMBL/GenBank/DDBJ whole genome shotgun (WGS) entry which is preliminary data.</text>
</comment>
<dbReference type="SUPFAM" id="SSF69593">
    <property type="entry name" value="Glycerol-3-phosphate (1)-acyltransferase"/>
    <property type="match status" value="1"/>
</dbReference>
<dbReference type="GO" id="GO:0016746">
    <property type="term" value="F:acyltransferase activity"/>
    <property type="evidence" value="ECO:0007669"/>
    <property type="project" value="InterPro"/>
</dbReference>
<dbReference type="InterPro" id="IPR020845">
    <property type="entry name" value="AMP-binding_CS"/>
</dbReference>
<dbReference type="RefSeq" id="WP_060793381.1">
    <property type="nucleotide sequence ID" value="NZ_KQ956514.1"/>
</dbReference>
<proteinExistence type="predicted"/>
<comment type="catalytic activity">
    <reaction evidence="1">
        <text>a long-chain fatty acid + ATP + CoA = a long-chain fatty acyl-CoA + AMP + diphosphate</text>
        <dbReference type="Rhea" id="RHEA:15421"/>
        <dbReference type="ChEBI" id="CHEBI:30616"/>
        <dbReference type="ChEBI" id="CHEBI:33019"/>
        <dbReference type="ChEBI" id="CHEBI:57287"/>
        <dbReference type="ChEBI" id="CHEBI:57560"/>
        <dbReference type="ChEBI" id="CHEBI:83139"/>
        <dbReference type="ChEBI" id="CHEBI:456215"/>
        <dbReference type="EC" id="6.2.1.3"/>
    </reaction>
    <physiologicalReaction direction="left-to-right" evidence="1">
        <dbReference type="Rhea" id="RHEA:15422"/>
    </physiologicalReaction>
</comment>
<dbReference type="Pfam" id="PF00501">
    <property type="entry name" value="AMP-binding"/>
    <property type="match status" value="1"/>
</dbReference>
<dbReference type="Gene3D" id="3.30.300.30">
    <property type="match status" value="1"/>
</dbReference>
<dbReference type="InterPro" id="IPR036736">
    <property type="entry name" value="ACP-like_sf"/>
</dbReference>
<protein>
    <submittedName>
        <fullName evidence="3">Putative acyl carrier protein</fullName>
    </submittedName>
</protein>
<dbReference type="Pfam" id="PF23562">
    <property type="entry name" value="AMP-binding_C_3"/>
    <property type="match status" value="1"/>
</dbReference>
<dbReference type="PANTHER" id="PTHR43272">
    <property type="entry name" value="LONG-CHAIN-FATTY-ACID--COA LIGASE"/>
    <property type="match status" value="1"/>
</dbReference>
<evidence type="ECO:0000313" key="3">
    <source>
        <dbReference type="EMBL" id="KXA16576.1"/>
    </source>
</evidence>
<sequence>MEGTVFLYDRQKTAIIYKEKEYSYKEMIEGIKYYATLLEIEAKDRVMVCLENRPESMMTLFSIWENKGISVNVDAGSTEEQLTYFIQDAEPKYIYASNKNIKNITNAVEESGLATKIINVDEVKIPEHFPVEEYSVKIEDETQTAVMLYTSGTTGNPKGVMLSYENIMENIRGVKAVDLVTETDRLLAVLPYHHIMPLSFTLVMPLHFGVLTVLLDDLSSEGLKKALKKYKISVIIGVPRLWEVIGKSILRQIQAKTLTKKVFEFAQKHVRSISLRKKIFKKVHTELGGNIRIMVSGGAKLDSEIGELFETLGFHMIQGYGLTETAPIVSFNVPGRERQDSVGEIIPKVEVKFLEDGEILVRGKNVMQGYYKKPEATKMVIDEEGWFHTGDLGRMEGKHLLVIGRKKDMIVLANGKNINPSDIESELFKLTDFVQDIAVIEYEKKLVAIVYPNFDLMKARGIHNVNETLKWDIIDKYNVNAPSYRKIHDIKVVKEELPKTKMGKIRRFLLPDLLKKQEQQGNSTQEVKREVEIAAEYLEEYKILQEYLESTKGEKVYPDSHLEIDLSLDSLDMVELIAFLESNFGVKLSEEEFVDLKTPLAVVKAIHSRDKETISKDSSFKKILEECDDVTLPVSSWVGKFVHILISILLGLLFKIKIENKEKLAIEGAAVYIANHQSFLDVLLINKALSMKQIGELFYIATIIHFRGTFKQYLCNHGNVVLVDVNRNLRNTLKAAAKILKSNKKLMIFPEGARTRDGELQEFKKTYAMLAKELNLPIIPMVVKGAFEAMPFGQKPKWGSRMSLKALDPIYPEGKTIEEIIEESKRVIAEELKK</sequence>
<dbReference type="PANTHER" id="PTHR43272:SF52">
    <property type="entry name" value="AMP-DEPENDENT SYNTHETASE_LIGASE DOMAIN-CONTAINING PROTEIN"/>
    <property type="match status" value="1"/>
</dbReference>
<dbReference type="InterPro" id="IPR009081">
    <property type="entry name" value="PP-bd_ACP"/>
</dbReference>
<dbReference type="InterPro" id="IPR045851">
    <property type="entry name" value="AMP-bd_C_sf"/>
</dbReference>
<gene>
    <name evidence="3" type="ORF">HMPREF3206_00344</name>
</gene>
<dbReference type="GO" id="GO:0004467">
    <property type="term" value="F:long-chain fatty acid-CoA ligase activity"/>
    <property type="evidence" value="ECO:0007669"/>
    <property type="project" value="UniProtKB-EC"/>
</dbReference>
<dbReference type="PROSITE" id="PS50075">
    <property type="entry name" value="CARRIER"/>
    <property type="match status" value="1"/>
</dbReference>